<dbReference type="RefSeq" id="XP_022481255.1">
    <property type="nucleotide sequence ID" value="XM_022612116.1"/>
</dbReference>
<organism evidence="1 2">
    <name type="scientific">Colletotrichum orchidophilum</name>
    <dbReference type="NCBI Taxonomy" id="1209926"/>
    <lineage>
        <taxon>Eukaryota</taxon>
        <taxon>Fungi</taxon>
        <taxon>Dikarya</taxon>
        <taxon>Ascomycota</taxon>
        <taxon>Pezizomycotina</taxon>
        <taxon>Sordariomycetes</taxon>
        <taxon>Hypocreomycetidae</taxon>
        <taxon>Glomerellales</taxon>
        <taxon>Glomerellaceae</taxon>
        <taxon>Colletotrichum</taxon>
    </lineage>
</organism>
<protein>
    <submittedName>
        <fullName evidence="1">Uncharacterized protein</fullName>
    </submittedName>
</protein>
<dbReference type="Proteomes" id="UP000176998">
    <property type="component" value="Unassembled WGS sequence"/>
</dbReference>
<dbReference type="AlphaFoldDB" id="A0A1G4BRW9"/>
<accession>A0A1G4BRW9</accession>
<gene>
    <name evidence="1" type="ORF">CORC01_00459</name>
</gene>
<dbReference type="EMBL" id="MJBS01000003">
    <property type="protein sequence ID" value="OHF04120.1"/>
    <property type="molecule type" value="Genomic_DNA"/>
</dbReference>
<sequence>MRANTPFSPVTSQIVLCDPFAKQAAVAAIALSFHTWFQISSSLSNPLKFLGLKRTLSIVASNPTLEKDMVLFVKSLMDCHFGLPWMSRDVTRPTDVRLNIWTRKLLLSWLEKVYGPSARERVFESVKLLRVLHLDLGRGAEGGDFKIG</sequence>
<name>A0A1G4BRW9_9PEZI</name>
<evidence type="ECO:0000313" key="1">
    <source>
        <dbReference type="EMBL" id="OHF04120.1"/>
    </source>
</evidence>
<reference evidence="1 2" key="1">
    <citation type="submission" date="2016-09" db="EMBL/GenBank/DDBJ databases">
        <authorList>
            <person name="Capua I."/>
            <person name="De Benedictis P."/>
            <person name="Joannis T."/>
            <person name="Lombin L.H."/>
            <person name="Cattoli G."/>
        </authorList>
    </citation>
    <scope>NUCLEOTIDE SEQUENCE [LARGE SCALE GENOMIC DNA]</scope>
    <source>
        <strain evidence="1 2">IMI 309357</strain>
    </source>
</reference>
<evidence type="ECO:0000313" key="2">
    <source>
        <dbReference type="Proteomes" id="UP000176998"/>
    </source>
</evidence>
<keyword evidence="2" id="KW-1185">Reference proteome</keyword>
<proteinExistence type="predicted"/>
<comment type="caution">
    <text evidence="1">The sequence shown here is derived from an EMBL/GenBank/DDBJ whole genome shotgun (WGS) entry which is preliminary data.</text>
</comment>
<dbReference type="GeneID" id="34553626"/>